<dbReference type="InterPro" id="IPR027417">
    <property type="entry name" value="P-loop_NTPase"/>
</dbReference>
<dbReference type="EMBL" id="CAJFCJ010000012">
    <property type="protein sequence ID" value="CAD5120206.1"/>
    <property type="molecule type" value="Genomic_DNA"/>
</dbReference>
<keyword evidence="2" id="KW-1185">Reference proteome</keyword>
<reference evidence="1 2" key="1">
    <citation type="submission" date="2020-08" db="EMBL/GenBank/DDBJ databases">
        <authorList>
            <person name="Hejnol A."/>
        </authorList>
    </citation>
    <scope>NUCLEOTIDE SEQUENCE [LARGE SCALE GENOMIC DNA]</scope>
</reference>
<dbReference type="SUPFAM" id="SSF52540">
    <property type="entry name" value="P-loop containing nucleoside triphosphate hydrolases"/>
    <property type="match status" value="1"/>
</dbReference>
<dbReference type="Proteomes" id="UP000549394">
    <property type="component" value="Unassembled WGS sequence"/>
</dbReference>
<organism evidence="1 2">
    <name type="scientific">Dimorphilus gyrociliatus</name>
    <dbReference type="NCBI Taxonomy" id="2664684"/>
    <lineage>
        <taxon>Eukaryota</taxon>
        <taxon>Metazoa</taxon>
        <taxon>Spiralia</taxon>
        <taxon>Lophotrochozoa</taxon>
        <taxon>Annelida</taxon>
        <taxon>Polychaeta</taxon>
        <taxon>Polychaeta incertae sedis</taxon>
        <taxon>Dinophilidae</taxon>
        <taxon>Dimorphilus</taxon>
    </lineage>
</organism>
<name>A0A7I8VWW3_9ANNE</name>
<sequence>MNAFFKHVFYLLKIIIDYLGSFLFKITGYQLVNLTYEKFEKQLSSECRKQIKDTIAEKAIKILLNDLDNCPDLSIVGRFLFKENYRQVMENRCNLYRIVKKDQSIRQVAIKDPVAILTLPRTGSTFFHCLLAQDKRWKVPELWEMLNITHLPEDPLTLQNRRTIADTKKKFEMILRLYSKNFELAHPLKATNPEDLLFILSTQGIDMMLPIFFNVPNYEKFLQNLTYIDWLEIYNHVKLYFQAMGFKQNIERRRLLFMVHLSKYCNLEALKTVFPDCRFITLHRDPVVTCQSWFSLMSFATGVTYVFPQRHEDFHHLSNSAIENCIQGCNKLVDTKGNCGHIHLPFSELQLNPLKLIKEVYNQLEIEWTADCEKAFHDFIKYQRDHRCGVHKYRYMKADLSKLRIGIENYIRVFNEYIK</sequence>
<dbReference type="AlphaFoldDB" id="A0A7I8VWW3"/>
<gene>
    <name evidence="1" type="ORF">DGYR_LOCUS8331</name>
</gene>
<dbReference type="Gene3D" id="3.40.50.300">
    <property type="entry name" value="P-loop containing nucleotide triphosphate hydrolases"/>
    <property type="match status" value="1"/>
</dbReference>
<dbReference type="InterPro" id="IPR052736">
    <property type="entry name" value="Stf3_sulfotransferase"/>
</dbReference>
<dbReference type="PANTHER" id="PTHR36451">
    <property type="entry name" value="PAPS-DEPENDENT SULFOTRANSFERASE STF3"/>
    <property type="match status" value="1"/>
</dbReference>
<protein>
    <submittedName>
        <fullName evidence="1">Uncharacterized protein</fullName>
    </submittedName>
</protein>
<dbReference type="Pfam" id="PF13469">
    <property type="entry name" value="Sulfotransfer_3"/>
    <property type="match status" value="1"/>
</dbReference>
<evidence type="ECO:0000313" key="1">
    <source>
        <dbReference type="EMBL" id="CAD5120206.1"/>
    </source>
</evidence>
<dbReference type="OrthoDB" id="9988765at2759"/>
<accession>A0A7I8VWW3</accession>
<proteinExistence type="predicted"/>
<evidence type="ECO:0000313" key="2">
    <source>
        <dbReference type="Proteomes" id="UP000549394"/>
    </source>
</evidence>
<dbReference type="PANTHER" id="PTHR36451:SF1">
    <property type="entry name" value="OMEGA-HYDROXY-BETA-DIHYDROMENAQUINONE-9 SULFOTRANSFERASE STF3"/>
    <property type="match status" value="1"/>
</dbReference>
<comment type="caution">
    <text evidence="1">The sequence shown here is derived from an EMBL/GenBank/DDBJ whole genome shotgun (WGS) entry which is preliminary data.</text>
</comment>